<reference evidence="10 11" key="1">
    <citation type="journal article" date="2014" name="Nat. Commun.">
        <title>Molecular traces of alternative social organization in a termite genome.</title>
        <authorList>
            <person name="Terrapon N."/>
            <person name="Li C."/>
            <person name="Robertson H.M."/>
            <person name="Ji L."/>
            <person name="Meng X."/>
            <person name="Booth W."/>
            <person name="Chen Z."/>
            <person name="Childers C.P."/>
            <person name="Glastad K.M."/>
            <person name="Gokhale K."/>
            <person name="Gowin J."/>
            <person name="Gronenberg W."/>
            <person name="Hermansen R.A."/>
            <person name="Hu H."/>
            <person name="Hunt B.G."/>
            <person name="Huylmans A.K."/>
            <person name="Khalil S.M."/>
            <person name="Mitchell R.D."/>
            <person name="Munoz-Torres M.C."/>
            <person name="Mustard J.A."/>
            <person name="Pan H."/>
            <person name="Reese J.T."/>
            <person name="Scharf M.E."/>
            <person name="Sun F."/>
            <person name="Vogel H."/>
            <person name="Xiao J."/>
            <person name="Yang W."/>
            <person name="Yang Z."/>
            <person name="Yang Z."/>
            <person name="Zhou J."/>
            <person name="Zhu J."/>
            <person name="Brent C.S."/>
            <person name="Elsik C.G."/>
            <person name="Goodisman M.A."/>
            <person name="Liberles D.A."/>
            <person name="Roe R.M."/>
            <person name="Vargo E.L."/>
            <person name="Vilcinskas A."/>
            <person name="Wang J."/>
            <person name="Bornberg-Bauer E."/>
            <person name="Korb J."/>
            <person name="Zhang G."/>
            <person name="Liebig J."/>
        </authorList>
    </citation>
    <scope>NUCLEOTIDE SEQUENCE [LARGE SCALE GENOMIC DNA]</scope>
    <source>
        <tissue evidence="10">Whole organism</tissue>
    </source>
</reference>
<keyword evidence="4" id="KW-0256">Endoplasmic reticulum</keyword>
<name>A0A067R0Z7_ZOONE</name>
<evidence type="ECO:0000256" key="8">
    <source>
        <dbReference type="SAM" id="MobiDB-lite"/>
    </source>
</evidence>
<dbReference type="Proteomes" id="UP000027135">
    <property type="component" value="Unassembled WGS sequence"/>
</dbReference>
<dbReference type="AlphaFoldDB" id="A0A067R0Z7"/>
<feature type="transmembrane region" description="Helical" evidence="9">
    <location>
        <begin position="226"/>
        <end position="249"/>
    </location>
</feature>
<feature type="transmembrane region" description="Helical" evidence="9">
    <location>
        <begin position="25"/>
        <end position="52"/>
    </location>
</feature>
<dbReference type="GO" id="GO:0006629">
    <property type="term" value="P:lipid metabolic process"/>
    <property type="evidence" value="ECO:0007669"/>
    <property type="project" value="UniProtKB-KW"/>
</dbReference>
<proteinExistence type="predicted"/>
<evidence type="ECO:0000256" key="4">
    <source>
        <dbReference type="ARBA" id="ARBA00022824"/>
    </source>
</evidence>
<comment type="subcellular location">
    <subcellularLocation>
        <location evidence="1">Endoplasmic reticulum membrane</location>
        <topology evidence="1">Multi-pass membrane protein</topology>
    </subcellularLocation>
</comment>
<dbReference type="PANTHER" id="PTHR21212:SF0">
    <property type="entry name" value="SEIPIN"/>
    <property type="match status" value="1"/>
</dbReference>
<evidence type="ECO:0000256" key="6">
    <source>
        <dbReference type="ARBA" id="ARBA00023098"/>
    </source>
</evidence>
<dbReference type="EMBL" id="KK852820">
    <property type="protein sequence ID" value="KDR15578.1"/>
    <property type="molecule type" value="Genomic_DNA"/>
</dbReference>
<dbReference type="eggNOG" id="KOG4200">
    <property type="taxonomic scope" value="Eukaryota"/>
</dbReference>
<evidence type="ECO:0000313" key="10">
    <source>
        <dbReference type="EMBL" id="KDR15578.1"/>
    </source>
</evidence>
<dbReference type="GO" id="GO:0140042">
    <property type="term" value="P:lipid droplet formation"/>
    <property type="evidence" value="ECO:0007669"/>
    <property type="project" value="UniProtKB-ARBA"/>
</dbReference>
<dbReference type="InParanoid" id="A0A067R0Z7"/>
<dbReference type="GO" id="GO:0005789">
    <property type="term" value="C:endoplasmic reticulum membrane"/>
    <property type="evidence" value="ECO:0007669"/>
    <property type="project" value="UniProtKB-SubCell"/>
</dbReference>
<keyword evidence="6" id="KW-0443">Lipid metabolism</keyword>
<dbReference type="InterPro" id="IPR009617">
    <property type="entry name" value="Seipin"/>
</dbReference>
<evidence type="ECO:0000313" key="11">
    <source>
        <dbReference type="Proteomes" id="UP000027135"/>
    </source>
</evidence>
<keyword evidence="7 9" id="KW-0472">Membrane</keyword>
<dbReference type="STRING" id="136037.A0A067R0Z7"/>
<dbReference type="PANTHER" id="PTHR21212">
    <property type="entry name" value="BERNARDINELLI-SEIP CONGENITAL LIPODYSTROPHY 2 HOMOLOG BSCL2 PROTEIN"/>
    <property type="match status" value="1"/>
</dbReference>
<gene>
    <name evidence="10" type="ORF">L798_10523</name>
</gene>
<evidence type="ECO:0000256" key="7">
    <source>
        <dbReference type="ARBA" id="ARBA00023136"/>
    </source>
</evidence>
<evidence type="ECO:0000256" key="5">
    <source>
        <dbReference type="ARBA" id="ARBA00022989"/>
    </source>
</evidence>
<feature type="transmembrane region" description="Helical" evidence="9">
    <location>
        <begin position="148"/>
        <end position="165"/>
    </location>
</feature>
<dbReference type="OrthoDB" id="3990054at2759"/>
<sequence length="334" mass="38600">MPAFRFLGQTLNNYRRRTVDELRELVFRGGVVALVAAVVLWFAIFLYVAFYYTYMPSISHVRAVHLQFKSCEASKGICSFPSAHVRLTRKQQLLMIGQQYKMYLDLEMPESPANQKLGMFMVCIRLQDKDGQLVDNSCRSAMLHYRSYLLHMLSTLIFSPMMVFGNKEEKQNIVLELLADFEEDQNHPVTDIYVEIQSRHVELYSATLHIHAHFTGIRYFMFHWPMLSAAVGITSNLFFIVLVCMLSWWHLRRPNENEGEFLYSAARDDDELRLNPKRKNAVTLRGEHDDSSSEETSLLDDSSNTNGEGVDVLPTQAVGGRQFITELLYSQQFK</sequence>
<protein>
    <recommendedName>
        <fullName evidence="2">Seipin</fullName>
    </recommendedName>
</protein>
<organism evidence="10 11">
    <name type="scientific">Zootermopsis nevadensis</name>
    <name type="common">Dampwood termite</name>
    <dbReference type="NCBI Taxonomy" id="136037"/>
    <lineage>
        <taxon>Eukaryota</taxon>
        <taxon>Metazoa</taxon>
        <taxon>Ecdysozoa</taxon>
        <taxon>Arthropoda</taxon>
        <taxon>Hexapoda</taxon>
        <taxon>Insecta</taxon>
        <taxon>Pterygota</taxon>
        <taxon>Neoptera</taxon>
        <taxon>Polyneoptera</taxon>
        <taxon>Dictyoptera</taxon>
        <taxon>Blattodea</taxon>
        <taxon>Blattoidea</taxon>
        <taxon>Termitoidae</taxon>
        <taxon>Termopsidae</taxon>
        <taxon>Zootermopsis</taxon>
    </lineage>
</organism>
<evidence type="ECO:0000256" key="9">
    <source>
        <dbReference type="SAM" id="Phobius"/>
    </source>
</evidence>
<evidence type="ECO:0000256" key="3">
    <source>
        <dbReference type="ARBA" id="ARBA00022692"/>
    </source>
</evidence>
<evidence type="ECO:0000256" key="1">
    <source>
        <dbReference type="ARBA" id="ARBA00004477"/>
    </source>
</evidence>
<keyword evidence="3 9" id="KW-0812">Transmembrane</keyword>
<accession>A0A067R0Z7</accession>
<keyword evidence="5 9" id="KW-1133">Transmembrane helix</keyword>
<keyword evidence="11" id="KW-1185">Reference proteome</keyword>
<dbReference type="Pfam" id="PF06775">
    <property type="entry name" value="Seipin"/>
    <property type="match status" value="1"/>
</dbReference>
<evidence type="ECO:0000256" key="2">
    <source>
        <dbReference type="ARBA" id="ARBA00022064"/>
    </source>
</evidence>
<dbReference type="FunCoup" id="A0A067R0Z7">
    <property type="interactions" value="888"/>
</dbReference>
<dbReference type="OMA" id="IFLLSWY"/>
<dbReference type="CDD" id="cd23995">
    <property type="entry name" value="Seipin_BSCL2_like"/>
    <property type="match status" value="1"/>
</dbReference>
<feature type="region of interest" description="Disordered" evidence="8">
    <location>
        <begin position="278"/>
        <end position="311"/>
    </location>
</feature>
<feature type="compositionally biased region" description="Low complexity" evidence="8">
    <location>
        <begin position="294"/>
        <end position="303"/>
    </location>
</feature>